<evidence type="ECO:0008006" key="4">
    <source>
        <dbReference type="Google" id="ProtNLM"/>
    </source>
</evidence>
<dbReference type="EMBL" id="HBEJ01013873">
    <property type="protein sequence ID" value="CAD8374772.1"/>
    <property type="molecule type" value="Transcribed_RNA"/>
</dbReference>
<sequence length="460" mass="51376">MSLPTRFGPCFWARAACLLLVPKMPCLAFTTTIATSTKHTSPPANCRSLSISSISSLCMSNAADLHTGYEWLAREKMDSYCDDNGKELEHEIIWMDIETGQAGKSVEDTRTDTDIGTKVTGAEPLCESDDILPLYPLGAVHLPSPGQIHKLNNIEPRNIKMANDLIDPDSGFDGRFCVTLRASDTGRIARTATLMRVVNTTRQESFDKSLIAIRVECVAEGLVEVQQILNPKCWSKEQRIKKSDEYLVAKVRPVEHDKESDGDTVRKEVQVIAEQVANDFEAVRRIYSSKDAVSTNELPDWAINAVQSNLPLLSTSEIVHDLWSCTDVWQQLTNTIRMARRSELNSDVNEITIDEACKLGGPLKLPVHRTDLPIDVQKRLNSMEEAAAQNFLELGIDPIIDFQIILSLGNSVDRLKYLALLISRERRRLEAKSRLQQVFEVGVEDVGRTMTNSNITSSFD</sequence>
<dbReference type="SUPFAM" id="SSF88697">
    <property type="entry name" value="PUA domain-like"/>
    <property type="match status" value="1"/>
</dbReference>
<proteinExistence type="predicted"/>
<evidence type="ECO:0000256" key="1">
    <source>
        <dbReference type="SAM" id="SignalP"/>
    </source>
</evidence>
<evidence type="ECO:0000313" key="3">
    <source>
        <dbReference type="EMBL" id="CAD8374772.1"/>
    </source>
</evidence>
<reference evidence="3" key="1">
    <citation type="submission" date="2021-01" db="EMBL/GenBank/DDBJ databases">
        <authorList>
            <person name="Corre E."/>
            <person name="Pelletier E."/>
            <person name="Niang G."/>
            <person name="Scheremetjew M."/>
            <person name="Finn R."/>
            <person name="Kale V."/>
            <person name="Holt S."/>
            <person name="Cochrane G."/>
            <person name="Meng A."/>
            <person name="Brown T."/>
            <person name="Cohen L."/>
        </authorList>
    </citation>
    <scope>NUCLEOTIDE SEQUENCE</scope>
    <source>
        <strain evidence="3">CCMP3303</strain>
    </source>
</reference>
<accession>A0A6U0KH56</accession>
<feature type="signal peptide" evidence="1">
    <location>
        <begin position="1"/>
        <end position="28"/>
    </location>
</feature>
<gene>
    <name evidence="2" type="ORF">MPOL1434_LOCUS8148</name>
    <name evidence="3" type="ORF">MPOL1434_LOCUS8151</name>
</gene>
<name>A0A6U0KH56_9STRA</name>
<dbReference type="EMBL" id="HBEJ01013870">
    <property type="protein sequence ID" value="CAD8374767.1"/>
    <property type="molecule type" value="Transcribed_RNA"/>
</dbReference>
<feature type="chain" id="PRO_5036191860" description="Lon N-terminal domain-containing protein" evidence="1">
    <location>
        <begin position="29"/>
        <end position="460"/>
    </location>
</feature>
<dbReference type="AlphaFoldDB" id="A0A6U0KH56"/>
<evidence type="ECO:0000313" key="2">
    <source>
        <dbReference type="EMBL" id="CAD8374767.1"/>
    </source>
</evidence>
<organism evidence="3">
    <name type="scientific">Minutocellus polymorphus</name>
    <dbReference type="NCBI Taxonomy" id="265543"/>
    <lineage>
        <taxon>Eukaryota</taxon>
        <taxon>Sar</taxon>
        <taxon>Stramenopiles</taxon>
        <taxon>Ochrophyta</taxon>
        <taxon>Bacillariophyta</taxon>
        <taxon>Mediophyceae</taxon>
        <taxon>Cymatosirophycidae</taxon>
        <taxon>Cymatosirales</taxon>
        <taxon>Cymatosiraceae</taxon>
        <taxon>Minutocellus</taxon>
    </lineage>
</organism>
<keyword evidence="1" id="KW-0732">Signal</keyword>
<dbReference type="InterPro" id="IPR046336">
    <property type="entry name" value="Lon_prtase_N_sf"/>
</dbReference>
<dbReference type="Gene3D" id="2.30.130.40">
    <property type="entry name" value="LON domain-like"/>
    <property type="match status" value="1"/>
</dbReference>
<protein>
    <recommendedName>
        <fullName evidence="4">Lon N-terminal domain-containing protein</fullName>
    </recommendedName>
</protein>
<dbReference type="InterPro" id="IPR015947">
    <property type="entry name" value="PUA-like_sf"/>
</dbReference>